<reference evidence="3 4" key="1">
    <citation type="submission" date="2024-10" db="EMBL/GenBank/DDBJ databases">
        <authorList>
            <person name="Kim D."/>
        </authorList>
    </citation>
    <scope>NUCLEOTIDE SEQUENCE [LARGE SCALE GENOMIC DNA]</scope>
    <source>
        <strain evidence="3">BH-2024</strain>
    </source>
</reference>
<evidence type="ECO:0000256" key="1">
    <source>
        <dbReference type="SAM" id="MobiDB-lite"/>
    </source>
</evidence>
<protein>
    <recommendedName>
        <fullName evidence="5">Effector protein</fullName>
    </recommendedName>
</protein>
<evidence type="ECO:0000313" key="4">
    <source>
        <dbReference type="Proteomes" id="UP001620626"/>
    </source>
</evidence>
<sequence>MYANFLLTATASSSLSAHRRRLLLLLIVLIVVLAKGMECMSSTDQSPSTSRKNKKNAGAVGDDPPRAVSELPHVDLGDLKLWSLCAKHCKQYNDNPDQCASTINIICIENKQCRCKMSQYNTRHCIPYSYDEPKPDKDISGY</sequence>
<feature type="compositionally biased region" description="Polar residues" evidence="1">
    <location>
        <begin position="40"/>
        <end position="50"/>
    </location>
</feature>
<dbReference type="Proteomes" id="UP001620626">
    <property type="component" value="Unassembled WGS sequence"/>
</dbReference>
<proteinExistence type="predicted"/>
<dbReference type="AlphaFoldDB" id="A0ABD2J2B7"/>
<feature type="signal peptide" evidence="2">
    <location>
        <begin position="1"/>
        <end position="36"/>
    </location>
</feature>
<feature type="region of interest" description="Disordered" evidence="1">
    <location>
        <begin position="40"/>
        <end position="67"/>
    </location>
</feature>
<comment type="caution">
    <text evidence="3">The sequence shown here is derived from an EMBL/GenBank/DDBJ whole genome shotgun (WGS) entry which is preliminary data.</text>
</comment>
<accession>A0ABD2J2B7</accession>
<evidence type="ECO:0000313" key="3">
    <source>
        <dbReference type="EMBL" id="KAL3086239.1"/>
    </source>
</evidence>
<gene>
    <name evidence="3" type="ORF">niasHT_040031</name>
</gene>
<organism evidence="3 4">
    <name type="scientific">Heterodera trifolii</name>
    <dbReference type="NCBI Taxonomy" id="157864"/>
    <lineage>
        <taxon>Eukaryota</taxon>
        <taxon>Metazoa</taxon>
        <taxon>Ecdysozoa</taxon>
        <taxon>Nematoda</taxon>
        <taxon>Chromadorea</taxon>
        <taxon>Rhabditida</taxon>
        <taxon>Tylenchina</taxon>
        <taxon>Tylenchomorpha</taxon>
        <taxon>Tylenchoidea</taxon>
        <taxon>Heteroderidae</taxon>
        <taxon>Heteroderinae</taxon>
        <taxon>Heterodera</taxon>
    </lineage>
</organism>
<dbReference type="EMBL" id="JBICBT010001046">
    <property type="protein sequence ID" value="KAL3086239.1"/>
    <property type="molecule type" value="Genomic_DNA"/>
</dbReference>
<feature type="chain" id="PRO_5044779690" description="Effector protein" evidence="2">
    <location>
        <begin position="37"/>
        <end position="142"/>
    </location>
</feature>
<evidence type="ECO:0000256" key="2">
    <source>
        <dbReference type="SAM" id="SignalP"/>
    </source>
</evidence>
<keyword evidence="2" id="KW-0732">Signal</keyword>
<keyword evidence="4" id="KW-1185">Reference proteome</keyword>
<evidence type="ECO:0008006" key="5">
    <source>
        <dbReference type="Google" id="ProtNLM"/>
    </source>
</evidence>
<name>A0ABD2J2B7_9BILA</name>